<proteinExistence type="predicted"/>
<dbReference type="Proteomes" id="UP000245626">
    <property type="component" value="Unassembled WGS sequence"/>
</dbReference>
<protein>
    <submittedName>
        <fullName evidence="1">MFS general substrate transporter</fullName>
    </submittedName>
</protein>
<accession>A0ACD0NND8</accession>
<evidence type="ECO:0000313" key="2">
    <source>
        <dbReference type="Proteomes" id="UP000245626"/>
    </source>
</evidence>
<evidence type="ECO:0000313" key="1">
    <source>
        <dbReference type="EMBL" id="PWN47285.1"/>
    </source>
</evidence>
<sequence length="407" mass="44104">MKRSEWVAVMGSLWITLFMAGLDGTIVMTLIQSIASSFQAAEKSSWLGTSYLLSVCAFSPVYGRLSDIIGRKGALLVALFFFTVGNGACGLASTMESLLVARFVSGIGGGGLLTCASIVMTDMIPIRQRGLWQGITNVLFGTAAGLGGPVGGWINDSYGWRQAFLFQVPFLLVGGICIALFVNIPMASNEQSLSEKLRRIDFLGSLTLVSGTTCLLLAMSFLSSDDVPFSDPKVWGLLLVSLLFGLAFIYVEARVVKEPIMPLRLLTDRSSASVCASFFVLSFTYYSFLFHFPLWFQSVRLQSAGQAGLHLLPLATTGALGSLIAGVYMKSTGKYWSFNMISSILIVLSSFYVALWDDSTSQIGEYLGLTPNGFGVSAVYTFNLSECKSLQGLRPLRRRNTKHSLNP</sequence>
<gene>
    <name evidence="1" type="ORF">IE53DRAFT_321493</name>
</gene>
<keyword evidence="2" id="KW-1185">Reference proteome</keyword>
<dbReference type="EMBL" id="KZ820479">
    <property type="protein sequence ID" value="PWN47285.1"/>
    <property type="molecule type" value="Genomic_DNA"/>
</dbReference>
<organism evidence="1 2">
    <name type="scientific">Violaceomyces palustris</name>
    <dbReference type="NCBI Taxonomy" id="1673888"/>
    <lineage>
        <taxon>Eukaryota</taxon>
        <taxon>Fungi</taxon>
        <taxon>Dikarya</taxon>
        <taxon>Basidiomycota</taxon>
        <taxon>Ustilaginomycotina</taxon>
        <taxon>Ustilaginomycetes</taxon>
        <taxon>Violaceomycetales</taxon>
        <taxon>Violaceomycetaceae</taxon>
        <taxon>Violaceomyces</taxon>
    </lineage>
</organism>
<name>A0ACD0NND8_9BASI</name>
<reference evidence="1 2" key="1">
    <citation type="journal article" date="2018" name="Mol. Biol. Evol.">
        <title>Broad Genomic Sampling Reveals a Smut Pathogenic Ancestry of the Fungal Clade Ustilaginomycotina.</title>
        <authorList>
            <person name="Kijpornyongpan T."/>
            <person name="Mondo S.J."/>
            <person name="Barry K."/>
            <person name="Sandor L."/>
            <person name="Lee J."/>
            <person name="Lipzen A."/>
            <person name="Pangilinan J."/>
            <person name="LaButti K."/>
            <person name="Hainaut M."/>
            <person name="Henrissat B."/>
            <person name="Grigoriev I.V."/>
            <person name="Spatafora J.W."/>
            <person name="Aime M.C."/>
        </authorList>
    </citation>
    <scope>NUCLEOTIDE SEQUENCE [LARGE SCALE GENOMIC DNA]</scope>
    <source>
        <strain evidence="1 2">SA 807</strain>
    </source>
</reference>